<keyword evidence="1" id="KW-0808">Transferase</keyword>
<proteinExistence type="predicted"/>
<reference evidence="3" key="1">
    <citation type="journal article" date="2014" name="Front. Microbiol.">
        <title>High frequency of phylogenetically diverse reductive dehalogenase-homologous genes in deep subseafloor sedimentary metagenomes.</title>
        <authorList>
            <person name="Kawai M."/>
            <person name="Futagami T."/>
            <person name="Toyoda A."/>
            <person name="Takaki Y."/>
            <person name="Nishi S."/>
            <person name="Hori S."/>
            <person name="Arai W."/>
            <person name="Tsubouchi T."/>
            <person name="Morono Y."/>
            <person name="Uchiyama I."/>
            <person name="Ito T."/>
            <person name="Fujiyama A."/>
            <person name="Inagaki F."/>
            <person name="Takami H."/>
        </authorList>
    </citation>
    <scope>NUCLEOTIDE SEQUENCE</scope>
    <source>
        <strain evidence="3">Expedition CK06-06</strain>
    </source>
</reference>
<dbReference type="InterPro" id="IPR020841">
    <property type="entry name" value="PKS_Beta-ketoAc_synthase_dom"/>
</dbReference>
<dbReference type="PROSITE" id="PS52004">
    <property type="entry name" value="KS3_2"/>
    <property type="match status" value="1"/>
</dbReference>
<dbReference type="EMBL" id="BART01010800">
    <property type="protein sequence ID" value="GAG77111.1"/>
    <property type="molecule type" value="Genomic_DNA"/>
</dbReference>
<dbReference type="Pfam" id="PF02801">
    <property type="entry name" value="Ketoacyl-synt_C"/>
    <property type="match status" value="1"/>
</dbReference>
<evidence type="ECO:0000256" key="1">
    <source>
        <dbReference type="ARBA" id="ARBA00022679"/>
    </source>
</evidence>
<dbReference type="InterPro" id="IPR016039">
    <property type="entry name" value="Thiolase-like"/>
</dbReference>
<dbReference type="PANTHER" id="PTHR11712">
    <property type="entry name" value="POLYKETIDE SYNTHASE-RELATED"/>
    <property type="match status" value="1"/>
</dbReference>
<name>X1BY83_9ZZZZ</name>
<dbReference type="PANTHER" id="PTHR11712:SF336">
    <property type="entry name" value="3-OXOACYL-[ACYL-CARRIER-PROTEIN] SYNTHASE, MITOCHONDRIAL"/>
    <property type="match status" value="1"/>
</dbReference>
<dbReference type="GO" id="GO:0006633">
    <property type="term" value="P:fatty acid biosynthetic process"/>
    <property type="evidence" value="ECO:0007669"/>
    <property type="project" value="TreeGrafter"/>
</dbReference>
<dbReference type="SUPFAM" id="SSF53901">
    <property type="entry name" value="Thiolase-like"/>
    <property type="match status" value="1"/>
</dbReference>
<comment type="caution">
    <text evidence="3">The sequence shown here is derived from an EMBL/GenBank/DDBJ whole genome shotgun (WGS) entry which is preliminary data.</text>
</comment>
<dbReference type="InterPro" id="IPR000794">
    <property type="entry name" value="Beta-ketoacyl_synthase"/>
</dbReference>
<sequence length="191" mass="20377">ISRIAVPLLSSISSFVTTLTCGKPKISATIAGTWALSAPTDCLPNSSKSYSGYLSFIKRDIIFAILNPSYASGEIDYINAHGTSTPWNDKTETLAIKRVFGKDAAGIAISSTKSMTGHMLGAAGGMETAVTAMSLKHQVIPPTINYENPDPECDLDYVPNKARTTEVNYALTNSFGFGGTNGTLVLKRFEE</sequence>
<protein>
    <recommendedName>
        <fullName evidence="2">Ketosynthase family 3 (KS3) domain-containing protein</fullName>
    </recommendedName>
</protein>
<dbReference type="AlphaFoldDB" id="X1BY83"/>
<dbReference type="GO" id="GO:0005829">
    <property type="term" value="C:cytosol"/>
    <property type="evidence" value="ECO:0007669"/>
    <property type="project" value="TreeGrafter"/>
</dbReference>
<dbReference type="GO" id="GO:0004315">
    <property type="term" value="F:3-oxoacyl-[acyl-carrier-protein] synthase activity"/>
    <property type="evidence" value="ECO:0007669"/>
    <property type="project" value="TreeGrafter"/>
</dbReference>
<dbReference type="InterPro" id="IPR014031">
    <property type="entry name" value="Ketoacyl_synth_C"/>
</dbReference>
<feature type="domain" description="Ketosynthase family 3 (KS3)" evidence="2">
    <location>
        <begin position="1"/>
        <end position="188"/>
    </location>
</feature>
<gene>
    <name evidence="3" type="ORF">S01H4_23319</name>
</gene>
<dbReference type="Gene3D" id="3.40.47.10">
    <property type="match status" value="1"/>
</dbReference>
<feature type="non-terminal residue" evidence="3">
    <location>
        <position position="1"/>
    </location>
</feature>
<evidence type="ECO:0000313" key="3">
    <source>
        <dbReference type="EMBL" id="GAG77111.1"/>
    </source>
</evidence>
<accession>X1BY83</accession>
<evidence type="ECO:0000259" key="2">
    <source>
        <dbReference type="PROSITE" id="PS52004"/>
    </source>
</evidence>
<organism evidence="3">
    <name type="scientific">marine sediment metagenome</name>
    <dbReference type="NCBI Taxonomy" id="412755"/>
    <lineage>
        <taxon>unclassified sequences</taxon>
        <taxon>metagenomes</taxon>
        <taxon>ecological metagenomes</taxon>
    </lineage>
</organism>